<keyword evidence="8" id="KW-1185">Reference proteome</keyword>
<evidence type="ECO:0000259" key="6">
    <source>
        <dbReference type="PROSITE" id="PS50977"/>
    </source>
</evidence>
<dbReference type="InterPro" id="IPR036271">
    <property type="entry name" value="Tet_transcr_reg_TetR-rel_C_sf"/>
</dbReference>
<evidence type="ECO:0000256" key="4">
    <source>
        <dbReference type="ARBA" id="ARBA00023163"/>
    </source>
</evidence>
<dbReference type="EMBL" id="JBHSAT010000021">
    <property type="protein sequence ID" value="MFC3877881.1"/>
    <property type="molecule type" value="Genomic_DNA"/>
</dbReference>
<evidence type="ECO:0000256" key="5">
    <source>
        <dbReference type="PROSITE-ProRule" id="PRU00335"/>
    </source>
</evidence>
<proteinExistence type="predicted"/>
<feature type="DNA-binding region" description="H-T-H motif" evidence="5">
    <location>
        <begin position="27"/>
        <end position="46"/>
    </location>
</feature>
<organism evidence="7 8">
    <name type="scientific">Winogradskyella maritima</name>
    <dbReference type="NCBI Taxonomy" id="1517766"/>
    <lineage>
        <taxon>Bacteria</taxon>
        <taxon>Pseudomonadati</taxon>
        <taxon>Bacteroidota</taxon>
        <taxon>Flavobacteriia</taxon>
        <taxon>Flavobacteriales</taxon>
        <taxon>Flavobacteriaceae</taxon>
        <taxon>Winogradskyella</taxon>
    </lineage>
</organism>
<reference evidence="8" key="1">
    <citation type="journal article" date="2019" name="Int. J. Syst. Evol. Microbiol.">
        <title>The Global Catalogue of Microorganisms (GCM) 10K type strain sequencing project: providing services to taxonomists for standard genome sequencing and annotation.</title>
        <authorList>
            <consortium name="The Broad Institute Genomics Platform"/>
            <consortium name="The Broad Institute Genome Sequencing Center for Infectious Disease"/>
            <person name="Wu L."/>
            <person name="Ma J."/>
        </authorList>
    </citation>
    <scope>NUCLEOTIDE SEQUENCE [LARGE SCALE GENOMIC DNA]</scope>
    <source>
        <strain evidence="8">CECT 8979</strain>
    </source>
</reference>
<dbReference type="SUPFAM" id="SSF46689">
    <property type="entry name" value="Homeodomain-like"/>
    <property type="match status" value="1"/>
</dbReference>
<dbReference type="SUPFAM" id="SSF48498">
    <property type="entry name" value="Tetracyclin repressor-like, C-terminal domain"/>
    <property type="match status" value="1"/>
</dbReference>
<dbReference type="Pfam" id="PF17932">
    <property type="entry name" value="TetR_C_24"/>
    <property type="match status" value="1"/>
</dbReference>
<evidence type="ECO:0000256" key="2">
    <source>
        <dbReference type="ARBA" id="ARBA00023015"/>
    </source>
</evidence>
<dbReference type="RefSeq" id="WP_386101152.1">
    <property type="nucleotide sequence ID" value="NZ_JBHSAT010000021.1"/>
</dbReference>
<dbReference type="Proteomes" id="UP001595812">
    <property type="component" value="Unassembled WGS sequence"/>
</dbReference>
<evidence type="ECO:0000313" key="7">
    <source>
        <dbReference type="EMBL" id="MFC3877881.1"/>
    </source>
</evidence>
<evidence type="ECO:0000313" key="8">
    <source>
        <dbReference type="Proteomes" id="UP001595812"/>
    </source>
</evidence>
<keyword evidence="2" id="KW-0805">Transcription regulation</keyword>
<evidence type="ECO:0000256" key="1">
    <source>
        <dbReference type="ARBA" id="ARBA00022491"/>
    </source>
</evidence>
<keyword evidence="4" id="KW-0804">Transcription</keyword>
<protein>
    <submittedName>
        <fullName evidence="7">TetR/AcrR family transcriptional regulator</fullName>
    </submittedName>
</protein>
<keyword evidence="1" id="KW-0678">Repressor</keyword>
<dbReference type="PANTHER" id="PTHR30055">
    <property type="entry name" value="HTH-TYPE TRANSCRIPTIONAL REGULATOR RUTR"/>
    <property type="match status" value="1"/>
</dbReference>
<dbReference type="InterPro" id="IPR041490">
    <property type="entry name" value="KstR2_TetR_C"/>
</dbReference>
<dbReference type="Gene3D" id="1.10.357.10">
    <property type="entry name" value="Tetracycline Repressor, domain 2"/>
    <property type="match status" value="1"/>
</dbReference>
<comment type="caution">
    <text evidence="7">The sequence shown here is derived from an EMBL/GenBank/DDBJ whole genome shotgun (WGS) entry which is preliminary data.</text>
</comment>
<gene>
    <name evidence="7" type="ORF">ACFOSX_11650</name>
</gene>
<dbReference type="InterPro" id="IPR050109">
    <property type="entry name" value="HTH-type_TetR-like_transc_reg"/>
</dbReference>
<dbReference type="PANTHER" id="PTHR30055:SF175">
    <property type="entry name" value="HTH-TYPE TRANSCRIPTIONAL REPRESSOR KSTR2"/>
    <property type="match status" value="1"/>
</dbReference>
<evidence type="ECO:0000256" key="3">
    <source>
        <dbReference type="ARBA" id="ARBA00023125"/>
    </source>
</evidence>
<dbReference type="InterPro" id="IPR009057">
    <property type="entry name" value="Homeodomain-like_sf"/>
</dbReference>
<dbReference type="InterPro" id="IPR001647">
    <property type="entry name" value="HTH_TetR"/>
</dbReference>
<feature type="domain" description="HTH tetR-type" evidence="6">
    <location>
        <begin position="4"/>
        <end position="64"/>
    </location>
</feature>
<accession>A0ABV8AM59</accession>
<dbReference type="Gene3D" id="1.10.10.60">
    <property type="entry name" value="Homeodomain-like"/>
    <property type="match status" value="1"/>
</dbReference>
<dbReference type="PRINTS" id="PR00455">
    <property type="entry name" value="HTHTETR"/>
</dbReference>
<sequence>MKTKARKKEILSVAAILFKQKGYSAVTMRDLASELGIKAASLYNHISSKQDILEAIIIEIAEDFTSGMKAIMTSEGSTIERLKRVIQLHIKIATENANGLAALNTDWMHLENRLDYYLKLRQEYEANFKSILEKGMENGELKHINPDTVVFSMLSTLRSLYLWIPKKSDLKLDTFSEELQTLLLKGLAS</sequence>
<keyword evidence="3 5" id="KW-0238">DNA-binding</keyword>
<dbReference type="PROSITE" id="PS50977">
    <property type="entry name" value="HTH_TETR_2"/>
    <property type="match status" value="1"/>
</dbReference>
<dbReference type="Pfam" id="PF00440">
    <property type="entry name" value="TetR_N"/>
    <property type="match status" value="1"/>
</dbReference>
<name>A0ABV8AM59_9FLAO</name>